<protein>
    <submittedName>
        <fullName evidence="5">CHY zinc finger protein</fullName>
    </submittedName>
</protein>
<accession>A0ABY4CEU5</accession>
<feature type="domain" description="CHY-type" evidence="4">
    <location>
        <begin position="12"/>
        <end position="90"/>
    </location>
</feature>
<dbReference type="PROSITE" id="PS51266">
    <property type="entry name" value="ZF_CHY"/>
    <property type="match status" value="1"/>
</dbReference>
<dbReference type="Pfam" id="PF05495">
    <property type="entry name" value="zf-CHY"/>
    <property type="match status" value="1"/>
</dbReference>
<dbReference type="InterPro" id="IPR052604">
    <property type="entry name" value="Mito_Tim_assembly_helper"/>
</dbReference>
<organism evidence="5 6">
    <name type="scientific">Fodinisporobacter ferrooxydans</name>
    <dbReference type="NCBI Taxonomy" id="2901836"/>
    <lineage>
        <taxon>Bacteria</taxon>
        <taxon>Bacillati</taxon>
        <taxon>Bacillota</taxon>
        <taxon>Bacilli</taxon>
        <taxon>Bacillales</taxon>
        <taxon>Alicyclobacillaceae</taxon>
        <taxon>Fodinisporobacter</taxon>
    </lineage>
</organism>
<dbReference type="Proteomes" id="UP000830167">
    <property type="component" value="Chromosome"/>
</dbReference>
<dbReference type="InterPro" id="IPR037274">
    <property type="entry name" value="Znf_CHY_sf"/>
</dbReference>
<evidence type="ECO:0000313" key="5">
    <source>
        <dbReference type="EMBL" id="UOF88884.1"/>
    </source>
</evidence>
<sequence length="109" mass="12742">MYIHSQKVEGLLVDAQTRCRHYSSDKDVIAIKFPCCDTYFPCFMCHHSYADHAPTVWKREQFHTKAILCGVCGFELTIRQYFDCDSKCPKCQSGFNPGCQNHYHLYFET</sequence>
<keyword evidence="1" id="KW-0479">Metal-binding</keyword>
<dbReference type="PANTHER" id="PTHR28082">
    <property type="entry name" value="ZINC FINGER PROTEIN"/>
    <property type="match status" value="1"/>
</dbReference>
<dbReference type="InterPro" id="IPR008913">
    <property type="entry name" value="Znf_CHY"/>
</dbReference>
<dbReference type="InterPro" id="IPR016694">
    <property type="entry name" value="UCP017292"/>
</dbReference>
<reference evidence="5" key="1">
    <citation type="submission" date="2021-12" db="EMBL/GenBank/DDBJ databases">
        <title>Alicyclobacillaceae gen. nov., sp. nov., isolated from chalcocite enrichment system.</title>
        <authorList>
            <person name="Jiang Z."/>
        </authorList>
    </citation>
    <scope>NUCLEOTIDE SEQUENCE</scope>
    <source>
        <strain evidence="5">MYW30-H2</strain>
    </source>
</reference>
<name>A0ABY4CEU5_9BACL</name>
<proteinExistence type="predicted"/>
<evidence type="ECO:0000259" key="4">
    <source>
        <dbReference type="PROSITE" id="PS51266"/>
    </source>
</evidence>
<gene>
    <name evidence="5" type="ORF">LSG31_13135</name>
</gene>
<keyword evidence="6" id="KW-1185">Reference proteome</keyword>
<dbReference type="PANTHER" id="PTHR28082:SF1">
    <property type="entry name" value="HELPER OF TIM PROTEIN 13"/>
    <property type="match status" value="1"/>
</dbReference>
<dbReference type="SUPFAM" id="SSF161219">
    <property type="entry name" value="CHY zinc finger-like"/>
    <property type="match status" value="1"/>
</dbReference>
<evidence type="ECO:0000256" key="3">
    <source>
        <dbReference type="ARBA" id="ARBA00022833"/>
    </source>
</evidence>
<dbReference type="EMBL" id="CP089291">
    <property type="protein sequence ID" value="UOF88884.1"/>
    <property type="molecule type" value="Genomic_DNA"/>
</dbReference>
<dbReference type="RefSeq" id="WP_347435564.1">
    <property type="nucleotide sequence ID" value="NZ_CP089291.1"/>
</dbReference>
<evidence type="ECO:0000313" key="6">
    <source>
        <dbReference type="Proteomes" id="UP000830167"/>
    </source>
</evidence>
<keyword evidence="2" id="KW-0863">Zinc-finger</keyword>
<keyword evidence="3" id="KW-0862">Zinc</keyword>
<dbReference type="PIRSF" id="PIRSF017292">
    <property type="entry name" value="UCP017292_Znf_CHY"/>
    <property type="match status" value="1"/>
</dbReference>
<evidence type="ECO:0000256" key="2">
    <source>
        <dbReference type="ARBA" id="ARBA00022771"/>
    </source>
</evidence>
<evidence type="ECO:0000256" key="1">
    <source>
        <dbReference type="ARBA" id="ARBA00022723"/>
    </source>
</evidence>